<reference evidence="2" key="1">
    <citation type="submission" date="2020-02" db="EMBL/GenBank/DDBJ databases">
        <authorList>
            <person name="Meier V. D."/>
        </authorList>
    </citation>
    <scope>NUCLEOTIDE SEQUENCE</scope>
    <source>
        <strain evidence="2">AVDCRST_MAG92</strain>
    </source>
</reference>
<dbReference type="AlphaFoldDB" id="A0A6J4I439"/>
<evidence type="ECO:0000256" key="1">
    <source>
        <dbReference type="SAM" id="MobiDB-lite"/>
    </source>
</evidence>
<accession>A0A6J4I439</accession>
<feature type="region of interest" description="Disordered" evidence="1">
    <location>
        <begin position="1"/>
        <end position="29"/>
    </location>
</feature>
<sequence>MKRSQKLRNKEPEVTPTPEVVEPEDTEDDYFEQLQKRGKKLKNSNDETNL</sequence>
<organism evidence="2">
    <name type="scientific">uncultured Coleofasciculus sp</name>
    <dbReference type="NCBI Taxonomy" id="1267456"/>
    <lineage>
        <taxon>Bacteria</taxon>
        <taxon>Bacillati</taxon>
        <taxon>Cyanobacteriota</taxon>
        <taxon>Cyanophyceae</taxon>
        <taxon>Coleofasciculales</taxon>
        <taxon>Coleofasciculaceae</taxon>
        <taxon>Coleofasciculus</taxon>
        <taxon>environmental samples</taxon>
    </lineage>
</organism>
<evidence type="ECO:0000313" key="2">
    <source>
        <dbReference type="EMBL" id="CAA9239671.1"/>
    </source>
</evidence>
<gene>
    <name evidence="2" type="ORF">AVDCRST_MAG92-1447</name>
</gene>
<name>A0A6J4I439_9CYAN</name>
<dbReference type="EMBL" id="CADCTM010000209">
    <property type="protein sequence ID" value="CAA9239671.1"/>
    <property type="molecule type" value="Genomic_DNA"/>
</dbReference>
<proteinExistence type="predicted"/>
<protein>
    <submittedName>
        <fullName evidence="2">Uncharacterized protein</fullName>
    </submittedName>
</protein>